<evidence type="ECO:0000256" key="1">
    <source>
        <dbReference type="ARBA" id="ARBA00009403"/>
    </source>
</evidence>
<dbReference type="PANTHER" id="PTHR11414">
    <property type="entry name" value="CYSTATIN FAMILY MEMBER"/>
    <property type="match status" value="1"/>
</dbReference>
<keyword evidence="5" id="KW-1185">Reference proteome</keyword>
<comment type="similarity">
    <text evidence="1">Belongs to the cystatin family.</text>
</comment>
<dbReference type="InterPro" id="IPR046350">
    <property type="entry name" value="Cystatin_sf"/>
</dbReference>
<sequence length="99" mass="11578">MNVPPGEWSDTYPATDDIQKICDQVKRNVEAKTGGVYDEYKAFFYRVKTTEMKQYIIKVNVGNDYLHLWVIRTVSVTPTIEVPGVQQRHKWNDLLKPFD</sequence>
<reference evidence="4 5" key="1">
    <citation type="submission" date="2021-06" db="EMBL/GenBank/DDBJ databases">
        <authorList>
            <person name="Palmer J.M."/>
        </authorList>
    </citation>
    <scope>NUCLEOTIDE SEQUENCE [LARGE SCALE GENOMIC DNA]</scope>
    <source>
        <strain evidence="5">if_2019</strain>
        <tissue evidence="4">Muscle</tissue>
    </source>
</reference>
<dbReference type="Gene3D" id="3.10.450.10">
    <property type="match status" value="1"/>
</dbReference>
<evidence type="ECO:0000256" key="3">
    <source>
        <dbReference type="ARBA" id="ARBA00022704"/>
    </source>
</evidence>
<keyword evidence="3" id="KW-0789">Thiol protease inhibitor</keyword>
<dbReference type="PRINTS" id="PR00295">
    <property type="entry name" value="STEFINA"/>
</dbReference>
<accession>A0ABV0UBZ0</accession>
<comment type="caution">
    <text evidence="4">The sequence shown here is derived from an EMBL/GenBank/DDBJ whole genome shotgun (WGS) entry which is preliminary data.</text>
</comment>
<name>A0ABV0UBZ0_9TELE</name>
<evidence type="ECO:0000313" key="5">
    <source>
        <dbReference type="Proteomes" id="UP001482620"/>
    </source>
</evidence>
<dbReference type="Proteomes" id="UP001482620">
    <property type="component" value="Unassembled WGS sequence"/>
</dbReference>
<proteinExistence type="inferred from homology"/>
<evidence type="ECO:0008006" key="6">
    <source>
        <dbReference type="Google" id="ProtNLM"/>
    </source>
</evidence>
<gene>
    <name evidence="4" type="ORF">ILYODFUR_033677</name>
</gene>
<protein>
    <recommendedName>
        <fullName evidence="6">Cystatin domain-containing protein</fullName>
    </recommendedName>
</protein>
<dbReference type="EMBL" id="JAHRIQ010063735">
    <property type="protein sequence ID" value="MEQ2242246.1"/>
    <property type="molecule type" value="Genomic_DNA"/>
</dbReference>
<dbReference type="PANTHER" id="PTHR11414:SF21">
    <property type="entry name" value="CYSTATIN 14A, TANDEM DUPLICATE 1-RELATED"/>
    <property type="match status" value="1"/>
</dbReference>
<organism evidence="4 5">
    <name type="scientific">Ilyodon furcidens</name>
    <name type="common">goldbreast splitfin</name>
    <dbReference type="NCBI Taxonomy" id="33524"/>
    <lineage>
        <taxon>Eukaryota</taxon>
        <taxon>Metazoa</taxon>
        <taxon>Chordata</taxon>
        <taxon>Craniata</taxon>
        <taxon>Vertebrata</taxon>
        <taxon>Euteleostomi</taxon>
        <taxon>Actinopterygii</taxon>
        <taxon>Neopterygii</taxon>
        <taxon>Teleostei</taxon>
        <taxon>Neoteleostei</taxon>
        <taxon>Acanthomorphata</taxon>
        <taxon>Ovalentaria</taxon>
        <taxon>Atherinomorphae</taxon>
        <taxon>Cyprinodontiformes</taxon>
        <taxon>Goodeidae</taxon>
        <taxon>Ilyodon</taxon>
    </lineage>
</organism>
<dbReference type="SUPFAM" id="SSF54403">
    <property type="entry name" value="Cystatin/monellin"/>
    <property type="match status" value="1"/>
</dbReference>
<dbReference type="InterPro" id="IPR001713">
    <property type="entry name" value="Prot_inh_stefin"/>
</dbReference>
<keyword evidence="2" id="KW-0646">Protease inhibitor</keyword>
<evidence type="ECO:0000256" key="2">
    <source>
        <dbReference type="ARBA" id="ARBA00022690"/>
    </source>
</evidence>
<evidence type="ECO:0000313" key="4">
    <source>
        <dbReference type="EMBL" id="MEQ2242246.1"/>
    </source>
</evidence>